<reference evidence="6 7" key="1">
    <citation type="journal article" date="2018" name="Sci. Rep.">
        <title>Raphidocelis subcapitata (=Pseudokirchneriella subcapitata) provides an insight into genome evolution and environmental adaptations in the Sphaeropleales.</title>
        <authorList>
            <person name="Suzuki S."/>
            <person name="Yamaguchi H."/>
            <person name="Nakajima N."/>
            <person name="Kawachi M."/>
        </authorList>
    </citation>
    <scope>NUCLEOTIDE SEQUENCE [LARGE SCALE GENOMIC DNA]</scope>
    <source>
        <strain evidence="6 7">NIES-35</strain>
    </source>
</reference>
<dbReference type="GO" id="GO:0004252">
    <property type="term" value="F:serine-type endopeptidase activity"/>
    <property type="evidence" value="ECO:0007669"/>
    <property type="project" value="InterPro"/>
</dbReference>
<feature type="region of interest" description="Disordered" evidence="4">
    <location>
        <begin position="1"/>
        <end position="21"/>
    </location>
</feature>
<dbReference type="InterPro" id="IPR051201">
    <property type="entry name" value="Chloro_Bact_Ser_Proteases"/>
</dbReference>
<dbReference type="OrthoDB" id="4217619at2759"/>
<dbReference type="Pfam" id="PF13365">
    <property type="entry name" value="Trypsin_2"/>
    <property type="match status" value="1"/>
</dbReference>
<organism evidence="6 7">
    <name type="scientific">Raphidocelis subcapitata</name>
    <dbReference type="NCBI Taxonomy" id="307507"/>
    <lineage>
        <taxon>Eukaryota</taxon>
        <taxon>Viridiplantae</taxon>
        <taxon>Chlorophyta</taxon>
        <taxon>core chlorophytes</taxon>
        <taxon>Chlorophyceae</taxon>
        <taxon>CS clade</taxon>
        <taxon>Sphaeropleales</taxon>
        <taxon>Selenastraceae</taxon>
        <taxon>Raphidocelis</taxon>
    </lineage>
</organism>
<dbReference type="STRING" id="307507.A0A2V0P783"/>
<accession>A0A2V0P783</accession>
<dbReference type="InterPro" id="IPR043504">
    <property type="entry name" value="Peptidase_S1_PA_chymotrypsin"/>
</dbReference>
<evidence type="ECO:0000259" key="5">
    <source>
        <dbReference type="PROSITE" id="PS50106"/>
    </source>
</evidence>
<dbReference type="SUPFAM" id="SSF50494">
    <property type="entry name" value="Trypsin-like serine proteases"/>
    <property type="match status" value="1"/>
</dbReference>
<dbReference type="InterPro" id="IPR009003">
    <property type="entry name" value="Peptidase_S1_PA"/>
</dbReference>
<keyword evidence="3" id="KW-0378">Hydrolase</keyword>
<feature type="domain" description="PDZ" evidence="5">
    <location>
        <begin position="310"/>
        <end position="381"/>
    </location>
</feature>
<dbReference type="Proteomes" id="UP000247498">
    <property type="component" value="Unassembled WGS sequence"/>
</dbReference>
<dbReference type="InParanoid" id="A0A2V0P783"/>
<dbReference type="PRINTS" id="PR00834">
    <property type="entry name" value="PROTEASES2C"/>
</dbReference>
<dbReference type="Gene3D" id="2.40.10.10">
    <property type="entry name" value="Trypsin-like serine proteases"/>
    <property type="match status" value="2"/>
</dbReference>
<evidence type="ECO:0000313" key="7">
    <source>
        <dbReference type="Proteomes" id="UP000247498"/>
    </source>
</evidence>
<evidence type="ECO:0000256" key="3">
    <source>
        <dbReference type="ARBA" id="ARBA00022801"/>
    </source>
</evidence>
<dbReference type="InterPro" id="IPR001940">
    <property type="entry name" value="Peptidase_S1C"/>
</dbReference>
<dbReference type="PANTHER" id="PTHR43343">
    <property type="entry name" value="PEPTIDASE S12"/>
    <property type="match status" value="1"/>
</dbReference>
<dbReference type="Pfam" id="PF13180">
    <property type="entry name" value="PDZ_2"/>
    <property type="match status" value="1"/>
</dbReference>
<dbReference type="InterPro" id="IPR001478">
    <property type="entry name" value="PDZ"/>
</dbReference>
<proteinExistence type="inferred from homology"/>
<keyword evidence="2 6" id="KW-0645">Protease</keyword>
<evidence type="ECO:0000256" key="1">
    <source>
        <dbReference type="ARBA" id="ARBA00010541"/>
    </source>
</evidence>
<dbReference type="PANTHER" id="PTHR43343:SF2">
    <property type="entry name" value="PDZ DOMAIN-CONTAINING PROTEIN"/>
    <property type="match status" value="1"/>
</dbReference>
<evidence type="ECO:0000256" key="4">
    <source>
        <dbReference type="SAM" id="MobiDB-lite"/>
    </source>
</evidence>
<evidence type="ECO:0000256" key="2">
    <source>
        <dbReference type="ARBA" id="ARBA00022670"/>
    </source>
</evidence>
<dbReference type="PROSITE" id="PS50106">
    <property type="entry name" value="PDZ"/>
    <property type="match status" value="1"/>
</dbReference>
<dbReference type="GO" id="GO:0006508">
    <property type="term" value="P:proteolysis"/>
    <property type="evidence" value="ECO:0007669"/>
    <property type="project" value="UniProtKB-KW"/>
</dbReference>
<gene>
    <name evidence="6" type="ORF">Rsub_08700</name>
</gene>
<comment type="similarity">
    <text evidence="1">Belongs to the peptidase S1C family.</text>
</comment>
<dbReference type="Gene3D" id="2.30.42.10">
    <property type="match status" value="1"/>
</dbReference>
<keyword evidence="7" id="KW-1185">Reference proteome</keyword>
<protein>
    <submittedName>
        <fullName evidence="6">Protease Do-like chloroplastic</fullName>
    </submittedName>
</protein>
<sequence length="427" mass="44119">MLAASRPVPAAAAGGGARRTAAAPLAAPRAARLGRGPAAPRAGAVSDSLSSRVRDFDGNYGTGTPSPIPERLLESLDPWERASAVLFHTCSPSVVNISTSAEVMRLFPLNMMQARPMPRGWAARGIPRGVGSGFIWDKAGHVVTNAHVISGSTDVKVTLFDQTTYRAKVIGRDREKDVAVLRLLDVPRQKAALLKPVAVGSSSDLLVGQRVFAIGNPFGLDQSMSSGIVSGLGRELPVSQTGVPITNVIQTDAAINPGNSGAPPRVFLRRCARLGELVGINTAILSGSGSSSGVGFAIPVDSAKGLVQQILEFGRVVRPYLGVALAPATMAQRLGAAGAVVLSVAPGGPAAAAGVRPSSRELLGLRLGDVITALNGRPVKSEKDLFAALDECRPGQRVPLTVRGDGGRDPERALSVTLAERTVSVGE</sequence>
<dbReference type="SMART" id="SM00228">
    <property type="entry name" value="PDZ"/>
    <property type="match status" value="1"/>
</dbReference>
<dbReference type="InterPro" id="IPR036034">
    <property type="entry name" value="PDZ_sf"/>
</dbReference>
<evidence type="ECO:0000313" key="6">
    <source>
        <dbReference type="EMBL" id="GBF95718.1"/>
    </source>
</evidence>
<comment type="caution">
    <text evidence="6">The sequence shown here is derived from an EMBL/GenBank/DDBJ whole genome shotgun (WGS) entry which is preliminary data.</text>
</comment>
<dbReference type="SUPFAM" id="SSF50156">
    <property type="entry name" value="PDZ domain-like"/>
    <property type="match status" value="1"/>
</dbReference>
<dbReference type="AlphaFoldDB" id="A0A2V0P783"/>
<name>A0A2V0P783_9CHLO</name>
<dbReference type="EMBL" id="BDRX01000069">
    <property type="protein sequence ID" value="GBF95718.1"/>
    <property type="molecule type" value="Genomic_DNA"/>
</dbReference>